<dbReference type="GO" id="GO:0005886">
    <property type="term" value="C:plasma membrane"/>
    <property type="evidence" value="ECO:0007669"/>
    <property type="project" value="TreeGrafter"/>
</dbReference>
<dbReference type="InterPro" id="IPR001873">
    <property type="entry name" value="ENaC"/>
</dbReference>
<sequence length="567" mass="64244">MAKKLAETIASSSAHGISRAAASENKLLRVMWILLFLICLAVFLKSGINLVLKLQKSEMTKKYQLDQATFVLPDLYFCPINPYSGSYPFTLTKEEADLVNSRIKQLIDRFGELYDVPKSILFHAFLWTPLVQLSLPFDLLAKYLLVRKEESVQFAAITDDFVAHNVDVEAFYNYENLVCFRLILSDKLKKMIMNPGSTLKLRLSTDPYLAELNFTGHPIQPIADSNGNSVPFLEWHPYRYHEQLRTSGFTMLIVPPGAYPSLRFEESFHMSPGFEYSVQLKMTESTCSEELHDKFCLLETPPVEFMNSLSGKRERFNYSNAACYYRNVNVQVVDEIGCQLSQRPSFWEFRDYPHCNNMSEMTAATVKRMRKAGSGRRIELETLAQKYCKTRIPCSYPIYSTSYSFGKWPSAGSSILRYFAEYFNRTSVSKAEAPALARVSDIAKQLQMGDHSAHLEGIFHSYVSESMLSVQITIDSLLSPQVMLAWSYTFADLLADTGGLLGLYIGCSVLTVCEMFELVYICVSLLLKRRSAKRSSSRTGDQETAECDVGEKQALGGENAEEIELRS</sequence>
<dbReference type="OrthoDB" id="6021021at2759"/>
<comment type="caution">
    <text evidence="14">The sequence shown here is derived from an EMBL/GenBank/DDBJ whole genome shotgun (WGS) entry which is preliminary data.</text>
</comment>
<keyword evidence="10 11" id="KW-0407">Ion channel</keyword>
<dbReference type="EMBL" id="NIVC01003469">
    <property type="protein sequence ID" value="PAA51291.1"/>
    <property type="molecule type" value="Genomic_DNA"/>
</dbReference>
<reference evidence="14 15" key="1">
    <citation type="submission" date="2017-06" db="EMBL/GenBank/DDBJ databases">
        <title>A platform for efficient transgenesis in Macrostomum lignano, a flatworm model organism for stem cell research.</title>
        <authorList>
            <person name="Berezikov E."/>
        </authorList>
    </citation>
    <scope>NUCLEOTIDE SEQUENCE [LARGE SCALE GENOMIC DNA]</scope>
    <source>
        <strain evidence="14">DV1</strain>
        <tissue evidence="14">Whole organism</tissue>
    </source>
</reference>
<dbReference type="Gene3D" id="2.60.470.10">
    <property type="entry name" value="Acid-sensing ion channels like domains"/>
    <property type="match status" value="1"/>
</dbReference>
<gene>
    <name evidence="14" type="ORF">BOX15_Mlig026138g2</name>
</gene>
<dbReference type="GO" id="GO:0015280">
    <property type="term" value="F:ligand-gated sodium channel activity"/>
    <property type="evidence" value="ECO:0007669"/>
    <property type="project" value="TreeGrafter"/>
</dbReference>
<dbReference type="PANTHER" id="PTHR11690">
    <property type="entry name" value="AMILORIDE-SENSITIVE SODIUM CHANNEL-RELATED"/>
    <property type="match status" value="1"/>
</dbReference>
<dbReference type="PRINTS" id="PR01078">
    <property type="entry name" value="AMINACHANNEL"/>
</dbReference>
<evidence type="ECO:0000256" key="4">
    <source>
        <dbReference type="ARBA" id="ARBA00022692"/>
    </source>
</evidence>
<keyword evidence="15" id="KW-1185">Reference proteome</keyword>
<evidence type="ECO:0000313" key="14">
    <source>
        <dbReference type="EMBL" id="PAA51291.1"/>
    </source>
</evidence>
<dbReference type="Proteomes" id="UP000215902">
    <property type="component" value="Unassembled WGS sequence"/>
</dbReference>
<keyword evidence="6" id="KW-0915">Sodium</keyword>
<feature type="transmembrane region" description="Helical" evidence="13">
    <location>
        <begin position="32"/>
        <end position="52"/>
    </location>
</feature>
<evidence type="ECO:0000313" key="15">
    <source>
        <dbReference type="Proteomes" id="UP000215902"/>
    </source>
</evidence>
<accession>A0A267DPR7</accession>
<evidence type="ECO:0000256" key="5">
    <source>
        <dbReference type="ARBA" id="ARBA00022989"/>
    </source>
</evidence>
<evidence type="ECO:0000256" key="1">
    <source>
        <dbReference type="ARBA" id="ARBA00004141"/>
    </source>
</evidence>
<keyword evidence="8 13" id="KW-0472">Membrane</keyword>
<evidence type="ECO:0000256" key="13">
    <source>
        <dbReference type="SAM" id="Phobius"/>
    </source>
</evidence>
<evidence type="ECO:0000256" key="8">
    <source>
        <dbReference type="ARBA" id="ARBA00023136"/>
    </source>
</evidence>
<dbReference type="STRING" id="282301.A0A267DPR7"/>
<dbReference type="Pfam" id="PF00858">
    <property type="entry name" value="ASC"/>
    <property type="match status" value="1"/>
</dbReference>
<dbReference type="Gene3D" id="1.10.287.770">
    <property type="entry name" value="YojJ-like"/>
    <property type="match status" value="1"/>
</dbReference>
<evidence type="ECO:0000256" key="7">
    <source>
        <dbReference type="ARBA" id="ARBA00023065"/>
    </source>
</evidence>
<comment type="subcellular location">
    <subcellularLocation>
        <location evidence="1">Membrane</location>
        <topology evidence="1">Multi-pass membrane protein</topology>
    </subcellularLocation>
</comment>
<keyword evidence="5 13" id="KW-1133">Transmembrane helix</keyword>
<comment type="similarity">
    <text evidence="11">Belongs to the amiloride-sensitive sodium channel (TC 1.A.6) family.</text>
</comment>
<keyword evidence="4 11" id="KW-0812">Transmembrane</keyword>
<dbReference type="AlphaFoldDB" id="A0A267DPR7"/>
<proteinExistence type="inferred from homology"/>
<evidence type="ECO:0000256" key="11">
    <source>
        <dbReference type="RuleBase" id="RU000679"/>
    </source>
</evidence>
<organism evidence="14 15">
    <name type="scientific">Macrostomum lignano</name>
    <dbReference type="NCBI Taxonomy" id="282301"/>
    <lineage>
        <taxon>Eukaryota</taxon>
        <taxon>Metazoa</taxon>
        <taxon>Spiralia</taxon>
        <taxon>Lophotrochozoa</taxon>
        <taxon>Platyhelminthes</taxon>
        <taxon>Rhabditophora</taxon>
        <taxon>Macrostomorpha</taxon>
        <taxon>Macrostomida</taxon>
        <taxon>Macrostomidae</taxon>
        <taxon>Macrostomum</taxon>
    </lineage>
</organism>
<evidence type="ECO:0000256" key="2">
    <source>
        <dbReference type="ARBA" id="ARBA00022448"/>
    </source>
</evidence>
<keyword evidence="2 11" id="KW-0813">Transport</keyword>
<evidence type="ECO:0000256" key="12">
    <source>
        <dbReference type="SAM" id="MobiDB-lite"/>
    </source>
</evidence>
<keyword evidence="7 11" id="KW-0406">Ion transport</keyword>
<evidence type="ECO:0000256" key="3">
    <source>
        <dbReference type="ARBA" id="ARBA00022461"/>
    </source>
</evidence>
<protein>
    <submittedName>
        <fullName evidence="14">Uncharacterized protein</fullName>
    </submittedName>
</protein>
<feature type="region of interest" description="Disordered" evidence="12">
    <location>
        <begin position="534"/>
        <end position="567"/>
    </location>
</feature>
<keyword evidence="9 11" id="KW-0739">Sodium transport</keyword>
<evidence type="ECO:0000256" key="10">
    <source>
        <dbReference type="ARBA" id="ARBA00023303"/>
    </source>
</evidence>
<evidence type="ECO:0000256" key="6">
    <source>
        <dbReference type="ARBA" id="ARBA00023053"/>
    </source>
</evidence>
<evidence type="ECO:0000256" key="9">
    <source>
        <dbReference type="ARBA" id="ARBA00023201"/>
    </source>
</evidence>
<keyword evidence="3 11" id="KW-0894">Sodium channel</keyword>
<name>A0A267DPR7_9PLAT</name>